<dbReference type="Proteomes" id="UP001189429">
    <property type="component" value="Unassembled WGS sequence"/>
</dbReference>
<feature type="non-terminal residue" evidence="4">
    <location>
        <position position="540"/>
    </location>
</feature>
<name>A0ABN9Q0G9_9DINO</name>
<evidence type="ECO:0000313" key="5">
    <source>
        <dbReference type="Proteomes" id="UP001189429"/>
    </source>
</evidence>
<dbReference type="EMBL" id="CAUYUJ010002082">
    <property type="protein sequence ID" value="CAK0799106.1"/>
    <property type="molecule type" value="Genomic_DNA"/>
</dbReference>
<proteinExistence type="predicted"/>
<organism evidence="4 5">
    <name type="scientific">Prorocentrum cordatum</name>
    <dbReference type="NCBI Taxonomy" id="2364126"/>
    <lineage>
        <taxon>Eukaryota</taxon>
        <taxon>Sar</taxon>
        <taxon>Alveolata</taxon>
        <taxon>Dinophyceae</taxon>
        <taxon>Prorocentrales</taxon>
        <taxon>Prorocentraceae</taxon>
        <taxon>Prorocentrum</taxon>
    </lineage>
</organism>
<dbReference type="InterPro" id="IPR018490">
    <property type="entry name" value="cNMP-bd_dom_sf"/>
</dbReference>
<gene>
    <name evidence="4" type="ORF">PCOR1329_LOCUS7653</name>
</gene>
<feature type="region of interest" description="Disordered" evidence="1">
    <location>
        <begin position="242"/>
        <end position="263"/>
    </location>
</feature>
<feature type="non-terminal residue" evidence="4">
    <location>
        <position position="1"/>
    </location>
</feature>
<feature type="domain" description="Cyclic nucleotide-binding" evidence="2">
    <location>
        <begin position="31"/>
        <end position="76"/>
    </location>
</feature>
<feature type="region of interest" description="Disordered" evidence="1">
    <location>
        <begin position="329"/>
        <end position="363"/>
    </location>
</feature>
<dbReference type="Gene3D" id="2.60.120.10">
    <property type="entry name" value="Jelly Rolls"/>
    <property type="match status" value="1"/>
</dbReference>
<evidence type="ECO:0000259" key="2">
    <source>
        <dbReference type="PROSITE" id="PS50042"/>
    </source>
</evidence>
<dbReference type="PROSITE" id="PS50222">
    <property type="entry name" value="EF_HAND_2"/>
    <property type="match status" value="1"/>
</dbReference>
<evidence type="ECO:0000259" key="3">
    <source>
        <dbReference type="PROSITE" id="PS50222"/>
    </source>
</evidence>
<sequence>GIGAQPVAGAPGAGERAPSLPAPCTAGGTVVVQMLQSGRIFGFMELMEGCPYQCSVVAAPMADVYVIGRNDLLRSLPKPVTHRLFCDYRARLSDERLMQRLKQKCKWNSYKHALLDEILTRRSGGATGRGRAFRDPPPRLAFGALEDSAYERIGRGEGLWDGRAQTPPRSLHALPAGPPQGAGHAPASGGAGAQFRVGDRVQVRGSVSQPWKGGEVVCGSPLRVLPDGGGHSLAPRAAEVVRAEAPGGPPREASAEDGPKDGTTVTYNRIVAHLNYAIHSGRRTLFNRPVRDVRTFFEALDRNGSGGLERSEIAQGLQRRACRLRGRHRPLPADAGRQRRRLGRPRGAGACPGASAGARAGRSAAWGGGCCWPRWRTAAARGTGQAGRAAPAATTGRGCGDRRGASPAKPASEQVRHVFDVRIETREDGSKDVIIEHDERDASMVAMERKLELAVAAARFRDGARRARAEPGGEREPSEGVPAAPTEPLRSRGRESPAVRRAASGGKPRGAVRGCSVADVDYTQEWPFARVTSGAGPLGA</sequence>
<evidence type="ECO:0000256" key="1">
    <source>
        <dbReference type="SAM" id="MobiDB-lite"/>
    </source>
</evidence>
<feature type="compositionally biased region" description="Basic and acidic residues" evidence="1">
    <location>
        <begin position="464"/>
        <end position="478"/>
    </location>
</feature>
<comment type="caution">
    <text evidence="4">The sequence shown here is derived from an EMBL/GenBank/DDBJ whole genome shotgun (WGS) entry which is preliminary data.</text>
</comment>
<protein>
    <recommendedName>
        <fullName evidence="6">Calmodulin</fullName>
    </recommendedName>
</protein>
<feature type="compositionally biased region" description="Low complexity" evidence="1">
    <location>
        <begin position="382"/>
        <end position="396"/>
    </location>
</feature>
<dbReference type="InterPro" id="IPR002048">
    <property type="entry name" value="EF_hand_dom"/>
</dbReference>
<feature type="region of interest" description="Disordered" evidence="1">
    <location>
        <begin position="464"/>
        <end position="514"/>
    </location>
</feature>
<dbReference type="InterPro" id="IPR014710">
    <property type="entry name" value="RmlC-like_jellyroll"/>
</dbReference>
<evidence type="ECO:0008006" key="6">
    <source>
        <dbReference type="Google" id="ProtNLM"/>
    </source>
</evidence>
<feature type="domain" description="EF-hand" evidence="3">
    <location>
        <begin position="288"/>
        <end position="323"/>
    </location>
</feature>
<reference evidence="4" key="1">
    <citation type="submission" date="2023-10" db="EMBL/GenBank/DDBJ databases">
        <authorList>
            <person name="Chen Y."/>
            <person name="Shah S."/>
            <person name="Dougan E. K."/>
            <person name="Thang M."/>
            <person name="Chan C."/>
        </authorList>
    </citation>
    <scope>NUCLEOTIDE SEQUENCE [LARGE SCALE GENOMIC DNA]</scope>
</reference>
<keyword evidence="5" id="KW-1185">Reference proteome</keyword>
<evidence type="ECO:0000313" key="4">
    <source>
        <dbReference type="EMBL" id="CAK0799106.1"/>
    </source>
</evidence>
<feature type="region of interest" description="Disordered" evidence="1">
    <location>
        <begin position="1"/>
        <end position="20"/>
    </location>
</feature>
<feature type="compositionally biased region" description="Basic and acidic residues" evidence="1">
    <location>
        <begin position="489"/>
        <end position="498"/>
    </location>
</feature>
<feature type="region of interest" description="Disordered" evidence="1">
    <location>
        <begin position="158"/>
        <end position="192"/>
    </location>
</feature>
<accession>A0ABN9Q0G9</accession>
<feature type="compositionally biased region" description="Low complexity" evidence="1">
    <location>
        <begin position="345"/>
        <end position="363"/>
    </location>
</feature>
<dbReference type="SUPFAM" id="SSF51206">
    <property type="entry name" value="cAMP-binding domain-like"/>
    <property type="match status" value="1"/>
</dbReference>
<feature type="compositionally biased region" description="Low complexity" evidence="1">
    <location>
        <begin position="1"/>
        <end position="14"/>
    </location>
</feature>
<feature type="compositionally biased region" description="Low complexity" evidence="1">
    <location>
        <begin position="171"/>
        <end position="188"/>
    </location>
</feature>
<dbReference type="InterPro" id="IPR000595">
    <property type="entry name" value="cNMP-bd_dom"/>
</dbReference>
<dbReference type="PROSITE" id="PS50042">
    <property type="entry name" value="CNMP_BINDING_3"/>
    <property type="match status" value="1"/>
</dbReference>
<feature type="region of interest" description="Disordered" evidence="1">
    <location>
        <begin position="382"/>
        <end position="414"/>
    </location>
</feature>